<keyword evidence="2" id="KW-1185">Reference proteome</keyword>
<gene>
    <name evidence="1" type="ORF">ACH5RR_002971</name>
</gene>
<sequence>MHISSLLYYYKSDRAINIRYREIWYAFILQYKLLGVLDLGNVRLRSYAGRSDFVIIAKLVHLSSSAMVSVQQILGEQRDMSNNQLNVYIVGMI</sequence>
<dbReference type="Proteomes" id="UP001630127">
    <property type="component" value="Unassembled WGS sequence"/>
</dbReference>
<protein>
    <submittedName>
        <fullName evidence="1">Uncharacterized protein</fullName>
    </submittedName>
</protein>
<organism evidence="1 2">
    <name type="scientific">Cinchona calisaya</name>
    <dbReference type="NCBI Taxonomy" id="153742"/>
    <lineage>
        <taxon>Eukaryota</taxon>
        <taxon>Viridiplantae</taxon>
        <taxon>Streptophyta</taxon>
        <taxon>Embryophyta</taxon>
        <taxon>Tracheophyta</taxon>
        <taxon>Spermatophyta</taxon>
        <taxon>Magnoliopsida</taxon>
        <taxon>eudicotyledons</taxon>
        <taxon>Gunneridae</taxon>
        <taxon>Pentapetalae</taxon>
        <taxon>asterids</taxon>
        <taxon>lamiids</taxon>
        <taxon>Gentianales</taxon>
        <taxon>Rubiaceae</taxon>
        <taxon>Cinchonoideae</taxon>
        <taxon>Cinchoneae</taxon>
        <taxon>Cinchona</taxon>
    </lineage>
</organism>
<proteinExistence type="predicted"/>
<dbReference type="EMBL" id="JBJUIK010000002">
    <property type="protein sequence ID" value="KAL3534510.1"/>
    <property type="molecule type" value="Genomic_DNA"/>
</dbReference>
<dbReference type="AlphaFoldDB" id="A0ABD3ATI0"/>
<reference evidence="1 2" key="1">
    <citation type="submission" date="2024-11" db="EMBL/GenBank/DDBJ databases">
        <title>A near-complete genome assembly of Cinchona calisaya.</title>
        <authorList>
            <person name="Lian D.C."/>
            <person name="Zhao X.W."/>
            <person name="Wei L."/>
        </authorList>
    </citation>
    <scope>NUCLEOTIDE SEQUENCE [LARGE SCALE GENOMIC DNA]</scope>
    <source>
        <tissue evidence="1">Nenye</tissue>
    </source>
</reference>
<evidence type="ECO:0000313" key="1">
    <source>
        <dbReference type="EMBL" id="KAL3534510.1"/>
    </source>
</evidence>
<evidence type="ECO:0000313" key="2">
    <source>
        <dbReference type="Proteomes" id="UP001630127"/>
    </source>
</evidence>
<accession>A0ABD3ATI0</accession>
<comment type="caution">
    <text evidence="1">The sequence shown here is derived from an EMBL/GenBank/DDBJ whole genome shotgun (WGS) entry which is preliminary data.</text>
</comment>
<name>A0ABD3ATI0_9GENT</name>